<keyword evidence="1" id="KW-1133">Transmembrane helix</keyword>
<evidence type="ECO:0000256" key="1">
    <source>
        <dbReference type="SAM" id="Phobius"/>
    </source>
</evidence>
<dbReference type="PANTHER" id="PTHR34064:SF5">
    <property type="entry name" value="PROTEIN, PUTATIVE-RELATED"/>
    <property type="match status" value="1"/>
</dbReference>
<accession>A0A9I9DIW7</accession>
<sequence>MIVTLSKSRLIIALNLHTEVVFLVFCNLHFLQRIEKVLQRQSSLKMGAKLVHYLLDHGLMLLKFSSKEKLGTERAHDTPNIRWRKYRCVALDSRKIVILFSVLSSLGTLILIYLTLRVRQQGGDGSI</sequence>
<dbReference type="PANTHER" id="PTHR34064">
    <property type="entry name" value="OS04G0672300 PROTEIN"/>
    <property type="match status" value="1"/>
</dbReference>
<feature type="transmembrane region" description="Helical" evidence="1">
    <location>
        <begin position="12"/>
        <end position="31"/>
    </location>
</feature>
<evidence type="ECO:0000313" key="2">
    <source>
        <dbReference type="EnsemblPlants" id="MELO3C018959.2.1"/>
    </source>
</evidence>
<dbReference type="EnsemblPlants" id="MELO3C018959.2.1">
    <property type="protein sequence ID" value="MELO3C018959.2.1"/>
    <property type="gene ID" value="MELO3C018959.2"/>
</dbReference>
<organism evidence="2">
    <name type="scientific">Cucumis melo</name>
    <name type="common">Muskmelon</name>
    <dbReference type="NCBI Taxonomy" id="3656"/>
    <lineage>
        <taxon>Eukaryota</taxon>
        <taxon>Viridiplantae</taxon>
        <taxon>Streptophyta</taxon>
        <taxon>Embryophyta</taxon>
        <taxon>Tracheophyta</taxon>
        <taxon>Spermatophyta</taxon>
        <taxon>Magnoliopsida</taxon>
        <taxon>eudicotyledons</taxon>
        <taxon>Gunneridae</taxon>
        <taxon>Pentapetalae</taxon>
        <taxon>rosids</taxon>
        <taxon>fabids</taxon>
        <taxon>Cucurbitales</taxon>
        <taxon>Cucurbitaceae</taxon>
        <taxon>Benincaseae</taxon>
        <taxon>Cucumis</taxon>
    </lineage>
</organism>
<protein>
    <submittedName>
        <fullName evidence="2">Uncharacterized protein</fullName>
    </submittedName>
</protein>
<name>A0A9I9DIW7_CUCME</name>
<feature type="transmembrane region" description="Helical" evidence="1">
    <location>
        <begin position="96"/>
        <end position="116"/>
    </location>
</feature>
<dbReference type="AlphaFoldDB" id="A0A9I9DIW7"/>
<proteinExistence type="predicted"/>
<keyword evidence="1" id="KW-0812">Transmembrane</keyword>
<keyword evidence="1" id="KW-0472">Membrane</keyword>
<reference evidence="2" key="1">
    <citation type="submission" date="2023-03" db="UniProtKB">
        <authorList>
            <consortium name="EnsemblPlants"/>
        </authorList>
    </citation>
    <scope>IDENTIFICATION</scope>
</reference>
<dbReference type="Gramene" id="MELO3C018959.2.1">
    <property type="protein sequence ID" value="MELO3C018959.2.1"/>
    <property type="gene ID" value="MELO3C018959.2"/>
</dbReference>